<evidence type="ECO:0000313" key="2">
    <source>
        <dbReference type="EMBL" id="MPC66416.1"/>
    </source>
</evidence>
<evidence type="ECO:0000256" key="1">
    <source>
        <dbReference type="SAM" id="MobiDB-lite"/>
    </source>
</evidence>
<feature type="compositionally biased region" description="Pro residues" evidence="1">
    <location>
        <begin position="34"/>
        <end position="45"/>
    </location>
</feature>
<feature type="region of interest" description="Disordered" evidence="1">
    <location>
        <begin position="1"/>
        <end position="78"/>
    </location>
</feature>
<protein>
    <submittedName>
        <fullName evidence="2">Uncharacterized protein</fullName>
    </submittedName>
</protein>
<dbReference type="EMBL" id="VSRR010024720">
    <property type="protein sequence ID" value="MPC66416.1"/>
    <property type="molecule type" value="Genomic_DNA"/>
</dbReference>
<feature type="compositionally biased region" description="Pro residues" evidence="1">
    <location>
        <begin position="10"/>
        <end position="20"/>
    </location>
</feature>
<comment type="caution">
    <text evidence="2">The sequence shown here is derived from an EMBL/GenBank/DDBJ whole genome shotgun (WGS) entry which is preliminary data.</text>
</comment>
<reference evidence="2 3" key="1">
    <citation type="submission" date="2019-05" db="EMBL/GenBank/DDBJ databases">
        <title>Another draft genome of Portunus trituberculatus and its Hox gene families provides insights of decapod evolution.</title>
        <authorList>
            <person name="Jeong J.-H."/>
            <person name="Song I."/>
            <person name="Kim S."/>
            <person name="Choi T."/>
            <person name="Kim D."/>
            <person name="Ryu S."/>
            <person name="Kim W."/>
        </authorList>
    </citation>
    <scope>NUCLEOTIDE SEQUENCE [LARGE SCALE GENOMIC DNA]</scope>
    <source>
        <tissue evidence="2">Muscle</tissue>
    </source>
</reference>
<dbReference type="Proteomes" id="UP000324222">
    <property type="component" value="Unassembled WGS sequence"/>
</dbReference>
<gene>
    <name evidence="2" type="ORF">E2C01_060563</name>
</gene>
<dbReference type="AlphaFoldDB" id="A0A5B7H913"/>
<feature type="compositionally biased region" description="Basic and acidic residues" evidence="1">
    <location>
        <begin position="54"/>
        <end position="73"/>
    </location>
</feature>
<accession>A0A5B7H913</accession>
<organism evidence="2 3">
    <name type="scientific">Portunus trituberculatus</name>
    <name type="common">Swimming crab</name>
    <name type="synonym">Neptunus trituberculatus</name>
    <dbReference type="NCBI Taxonomy" id="210409"/>
    <lineage>
        <taxon>Eukaryota</taxon>
        <taxon>Metazoa</taxon>
        <taxon>Ecdysozoa</taxon>
        <taxon>Arthropoda</taxon>
        <taxon>Crustacea</taxon>
        <taxon>Multicrustacea</taxon>
        <taxon>Malacostraca</taxon>
        <taxon>Eumalacostraca</taxon>
        <taxon>Eucarida</taxon>
        <taxon>Decapoda</taxon>
        <taxon>Pleocyemata</taxon>
        <taxon>Brachyura</taxon>
        <taxon>Eubrachyura</taxon>
        <taxon>Portunoidea</taxon>
        <taxon>Portunidae</taxon>
        <taxon>Portuninae</taxon>
        <taxon>Portunus</taxon>
    </lineage>
</organism>
<sequence>MAQQHQHPLPTLPATPPPPLQQEGVDVSRTGYYPTPPLPPPPPHLPLYSSAQPKNKETAAGDRKVKREGRKEGSASSPFYCLSTTVTQSAKEINTRTIILNL</sequence>
<keyword evidence="3" id="KW-1185">Reference proteome</keyword>
<evidence type="ECO:0000313" key="3">
    <source>
        <dbReference type="Proteomes" id="UP000324222"/>
    </source>
</evidence>
<proteinExistence type="predicted"/>
<name>A0A5B7H913_PORTR</name>